<evidence type="ECO:0000256" key="1">
    <source>
        <dbReference type="SAM" id="SignalP"/>
    </source>
</evidence>
<name>A0A449B575_9BACT</name>
<dbReference type="KEGG" id="mmau:NCTC10168_00676"/>
<dbReference type="PROSITE" id="PS51257">
    <property type="entry name" value="PROKAR_LIPOPROTEIN"/>
    <property type="match status" value="1"/>
</dbReference>
<feature type="chain" id="PRO_5019500436" description="Lipoprotein" evidence="1">
    <location>
        <begin position="24"/>
        <end position="268"/>
    </location>
</feature>
<evidence type="ECO:0008006" key="4">
    <source>
        <dbReference type="Google" id="ProtNLM"/>
    </source>
</evidence>
<accession>A0A449B575</accession>
<dbReference type="RefSeq" id="WP_129647097.1">
    <property type="nucleotide sequence ID" value="NZ_LR215037.1"/>
</dbReference>
<sequence length="268" mass="31947">MKNKLLKLNLLIPAISFSPILLTSCSINNEEESFPFANFETINVDDFFENIDNLESLNKYTINKLNYDLNNNLVSIKINGVRSYRINDINSDIRMNIDGNWYNINYYLKRVPNFDIKNILNPYFIVKEENKYVIKRSNNNDLTNIDILFEHTNLNKMNYSSYNEEILNFFKAYQEEKDIIPNMQYLIYSIKSKIDNKSSEEILKILENNLNSLLQYFSFVNNENLKFNKLKIVNFSKEENYYKFNVQIVDIYGNSLINQEQKNTFFYI</sequence>
<dbReference type="OrthoDB" id="393896at2"/>
<keyword evidence="1" id="KW-0732">Signal</keyword>
<proteinExistence type="predicted"/>
<dbReference type="Proteomes" id="UP000290243">
    <property type="component" value="Chromosome"/>
</dbReference>
<keyword evidence="3" id="KW-1185">Reference proteome</keyword>
<gene>
    <name evidence="2" type="ORF">NCTC10168_00676</name>
</gene>
<evidence type="ECO:0000313" key="3">
    <source>
        <dbReference type="Proteomes" id="UP000290243"/>
    </source>
</evidence>
<dbReference type="EMBL" id="LR215037">
    <property type="protein sequence ID" value="VEU75742.1"/>
    <property type="molecule type" value="Genomic_DNA"/>
</dbReference>
<dbReference type="AlphaFoldDB" id="A0A449B575"/>
<evidence type="ECO:0000313" key="2">
    <source>
        <dbReference type="EMBL" id="VEU75742.1"/>
    </source>
</evidence>
<protein>
    <recommendedName>
        <fullName evidence="4">Lipoprotein</fullName>
    </recommendedName>
</protein>
<feature type="signal peptide" evidence="1">
    <location>
        <begin position="1"/>
        <end position="23"/>
    </location>
</feature>
<organism evidence="2 3">
    <name type="scientific">Mycoplasmopsis maculosa</name>
    <dbReference type="NCBI Taxonomy" id="114885"/>
    <lineage>
        <taxon>Bacteria</taxon>
        <taxon>Bacillati</taxon>
        <taxon>Mycoplasmatota</taxon>
        <taxon>Mycoplasmoidales</taxon>
        <taxon>Metamycoplasmataceae</taxon>
        <taxon>Mycoplasmopsis</taxon>
    </lineage>
</organism>
<reference evidence="2 3" key="1">
    <citation type="submission" date="2019-01" db="EMBL/GenBank/DDBJ databases">
        <authorList>
            <consortium name="Pathogen Informatics"/>
        </authorList>
    </citation>
    <scope>NUCLEOTIDE SEQUENCE [LARGE SCALE GENOMIC DNA]</scope>
    <source>
        <strain evidence="2 3">NCTC10168</strain>
    </source>
</reference>